<feature type="domain" description="2-oxoacid dehydrogenase acyltransferase catalytic" evidence="4">
    <location>
        <begin position="22"/>
        <end position="137"/>
    </location>
</feature>
<dbReference type="Gene3D" id="3.30.559.10">
    <property type="entry name" value="Chloramphenicol acetyltransferase-like domain"/>
    <property type="match status" value="1"/>
</dbReference>
<evidence type="ECO:0000259" key="4">
    <source>
        <dbReference type="Pfam" id="PF00198"/>
    </source>
</evidence>
<dbReference type="InterPro" id="IPR023213">
    <property type="entry name" value="CAT-like_dom_sf"/>
</dbReference>
<dbReference type="SUPFAM" id="SSF52777">
    <property type="entry name" value="CoA-dependent acyltransferases"/>
    <property type="match status" value="1"/>
</dbReference>
<keyword evidence="3" id="KW-0012">Acyltransferase</keyword>
<evidence type="ECO:0000313" key="5">
    <source>
        <dbReference type="EMBL" id="TNV77495.1"/>
    </source>
</evidence>
<dbReference type="Pfam" id="PF00198">
    <property type="entry name" value="2-oxoacid_dh"/>
    <property type="match status" value="2"/>
</dbReference>
<protein>
    <recommendedName>
        <fullName evidence="4">2-oxoacid dehydrogenase acyltransferase catalytic domain-containing protein</fullName>
    </recommendedName>
</protein>
<comment type="cofactor">
    <cofactor evidence="1">
        <name>(R)-lipoate</name>
        <dbReference type="ChEBI" id="CHEBI:83088"/>
    </cofactor>
</comment>
<proteinExistence type="predicted"/>
<gene>
    <name evidence="5" type="ORF">FGO68_gene5879</name>
</gene>
<dbReference type="InterPro" id="IPR050743">
    <property type="entry name" value="2-oxoacid_DH_E2_comp"/>
</dbReference>
<dbReference type="OrthoDB" id="196858at2759"/>
<evidence type="ECO:0000256" key="2">
    <source>
        <dbReference type="ARBA" id="ARBA00022679"/>
    </source>
</evidence>
<evidence type="ECO:0000256" key="1">
    <source>
        <dbReference type="ARBA" id="ARBA00001938"/>
    </source>
</evidence>
<comment type="caution">
    <text evidence="5">The sequence shown here is derived from an EMBL/GenBank/DDBJ whole genome shotgun (WGS) entry which is preliminary data.</text>
</comment>
<organism evidence="5 6">
    <name type="scientific">Halteria grandinella</name>
    <dbReference type="NCBI Taxonomy" id="5974"/>
    <lineage>
        <taxon>Eukaryota</taxon>
        <taxon>Sar</taxon>
        <taxon>Alveolata</taxon>
        <taxon>Ciliophora</taxon>
        <taxon>Intramacronucleata</taxon>
        <taxon>Spirotrichea</taxon>
        <taxon>Stichotrichia</taxon>
        <taxon>Sporadotrichida</taxon>
        <taxon>Halteriidae</taxon>
        <taxon>Halteria</taxon>
    </lineage>
</organism>
<dbReference type="AlphaFoldDB" id="A0A8J8T0L9"/>
<dbReference type="GO" id="GO:0005737">
    <property type="term" value="C:cytoplasm"/>
    <property type="evidence" value="ECO:0007669"/>
    <property type="project" value="TreeGrafter"/>
</dbReference>
<dbReference type="GO" id="GO:0016407">
    <property type="term" value="F:acetyltransferase activity"/>
    <property type="evidence" value="ECO:0007669"/>
    <property type="project" value="TreeGrafter"/>
</dbReference>
<evidence type="ECO:0000313" key="6">
    <source>
        <dbReference type="Proteomes" id="UP000785679"/>
    </source>
</evidence>
<dbReference type="Proteomes" id="UP000785679">
    <property type="component" value="Unassembled WGS sequence"/>
</dbReference>
<dbReference type="PANTHER" id="PTHR43178:SF5">
    <property type="entry name" value="LIPOAMIDE ACYLTRANSFERASE COMPONENT OF BRANCHED-CHAIN ALPHA-KETO ACID DEHYDROGENASE COMPLEX, MITOCHONDRIAL"/>
    <property type="match status" value="1"/>
</dbReference>
<dbReference type="InterPro" id="IPR001078">
    <property type="entry name" value="2-oxoacid_DH_actylTfrase"/>
</dbReference>
<name>A0A8J8T0L9_HALGN</name>
<dbReference type="EMBL" id="RRYP01011810">
    <property type="protein sequence ID" value="TNV77495.1"/>
    <property type="molecule type" value="Genomic_DNA"/>
</dbReference>
<accession>A0A8J8T0L9</accession>
<sequence length="291" mass="32575">MIDRKHFSTRKIVNVTSWNAPTDPTAYLVVDYDVTKALPYIQKLNKMQSEQKITMTHLVSKGLAIASAKMRRDIGRIKWGYFQRAEKIGLTILVDVEGGKDLVPVTLWEAQSDSIIDIAKNTNDLVQRTKKSQNKEHSDVVKTFDILPSYFCGFLTTVCSYLAQNAGISVKPLNLRANAFGHVVLTNIGSLGLEQGFAPIPSPIHCSICACLGKVMKKPVVVDGDKIEIREMMTCVYTFDHRQGDAAILIQFLNIMKALLEDPENFNPEKYPELPSYEELAKRRAAAKKAQ</sequence>
<dbReference type="GO" id="GO:0031405">
    <property type="term" value="F:lipoic acid binding"/>
    <property type="evidence" value="ECO:0007669"/>
    <property type="project" value="TreeGrafter"/>
</dbReference>
<keyword evidence="6" id="KW-1185">Reference proteome</keyword>
<dbReference type="PANTHER" id="PTHR43178">
    <property type="entry name" value="DIHYDROLIPOAMIDE ACETYLTRANSFERASE COMPONENT OF PYRUVATE DEHYDROGENASE COMPLEX"/>
    <property type="match status" value="1"/>
</dbReference>
<evidence type="ECO:0000256" key="3">
    <source>
        <dbReference type="ARBA" id="ARBA00023315"/>
    </source>
</evidence>
<reference evidence="5" key="1">
    <citation type="submission" date="2019-06" db="EMBL/GenBank/DDBJ databases">
        <authorList>
            <person name="Zheng W."/>
        </authorList>
    </citation>
    <scope>NUCLEOTIDE SEQUENCE</scope>
    <source>
        <strain evidence="5">QDHG01</strain>
    </source>
</reference>
<keyword evidence="2" id="KW-0808">Transferase</keyword>
<feature type="domain" description="2-oxoacid dehydrogenase acyltransferase catalytic" evidence="4">
    <location>
        <begin position="181"/>
        <end position="265"/>
    </location>
</feature>